<proteinExistence type="predicted"/>
<name>A0A9D4HDB3_DREPO</name>
<dbReference type="AlphaFoldDB" id="A0A9D4HDB3"/>
<evidence type="ECO:0000313" key="1">
    <source>
        <dbReference type="EMBL" id="KAH3713712.1"/>
    </source>
</evidence>
<gene>
    <name evidence="1" type="ORF">DPMN_073510</name>
</gene>
<accession>A0A9D4HDB3</accession>
<comment type="caution">
    <text evidence="1">The sequence shown here is derived from an EMBL/GenBank/DDBJ whole genome shotgun (WGS) entry which is preliminary data.</text>
</comment>
<reference evidence="1" key="1">
    <citation type="journal article" date="2019" name="bioRxiv">
        <title>The Genome of the Zebra Mussel, Dreissena polymorpha: A Resource for Invasive Species Research.</title>
        <authorList>
            <person name="McCartney M.A."/>
            <person name="Auch B."/>
            <person name="Kono T."/>
            <person name="Mallez S."/>
            <person name="Zhang Y."/>
            <person name="Obille A."/>
            <person name="Becker A."/>
            <person name="Abrahante J.E."/>
            <person name="Garbe J."/>
            <person name="Badalamenti J.P."/>
            <person name="Herman A."/>
            <person name="Mangelson H."/>
            <person name="Liachko I."/>
            <person name="Sullivan S."/>
            <person name="Sone E.D."/>
            <person name="Koren S."/>
            <person name="Silverstein K.A.T."/>
            <person name="Beckman K.B."/>
            <person name="Gohl D.M."/>
        </authorList>
    </citation>
    <scope>NUCLEOTIDE SEQUENCE</scope>
    <source>
        <strain evidence="1">Duluth1</strain>
        <tissue evidence="1">Whole animal</tissue>
    </source>
</reference>
<dbReference type="Proteomes" id="UP000828390">
    <property type="component" value="Unassembled WGS sequence"/>
</dbReference>
<reference evidence="1" key="2">
    <citation type="submission" date="2020-11" db="EMBL/GenBank/DDBJ databases">
        <authorList>
            <person name="McCartney M.A."/>
            <person name="Auch B."/>
            <person name="Kono T."/>
            <person name="Mallez S."/>
            <person name="Becker A."/>
            <person name="Gohl D.M."/>
            <person name="Silverstein K.A.T."/>
            <person name="Koren S."/>
            <person name="Bechman K.B."/>
            <person name="Herman A."/>
            <person name="Abrahante J.E."/>
            <person name="Garbe J."/>
        </authorList>
    </citation>
    <scope>NUCLEOTIDE SEQUENCE</scope>
    <source>
        <strain evidence="1">Duluth1</strain>
        <tissue evidence="1">Whole animal</tissue>
    </source>
</reference>
<protein>
    <submittedName>
        <fullName evidence="1">Uncharacterized protein</fullName>
    </submittedName>
</protein>
<keyword evidence="2" id="KW-1185">Reference proteome</keyword>
<sequence>MSIEDHLYAVRDDRINIICWKSPRIYQQSVTRTVRHAYLDSRFRAVVTDITIKDHFFGHEKRVRRKAGPLIRTETLYKKAPLV</sequence>
<evidence type="ECO:0000313" key="2">
    <source>
        <dbReference type="Proteomes" id="UP000828390"/>
    </source>
</evidence>
<dbReference type="EMBL" id="JAIWYP010000014">
    <property type="protein sequence ID" value="KAH3713712.1"/>
    <property type="molecule type" value="Genomic_DNA"/>
</dbReference>
<organism evidence="1 2">
    <name type="scientific">Dreissena polymorpha</name>
    <name type="common">Zebra mussel</name>
    <name type="synonym">Mytilus polymorpha</name>
    <dbReference type="NCBI Taxonomy" id="45954"/>
    <lineage>
        <taxon>Eukaryota</taxon>
        <taxon>Metazoa</taxon>
        <taxon>Spiralia</taxon>
        <taxon>Lophotrochozoa</taxon>
        <taxon>Mollusca</taxon>
        <taxon>Bivalvia</taxon>
        <taxon>Autobranchia</taxon>
        <taxon>Heteroconchia</taxon>
        <taxon>Euheterodonta</taxon>
        <taxon>Imparidentia</taxon>
        <taxon>Neoheterodontei</taxon>
        <taxon>Myida</taxon>
        <taxon>Dreissenoidea</taxon>
        <taxon>Dreissenidae</taxon>
        <taxon>Dreissena</taxon>
    </lineage>
</organism>